<feature type="domain" description="DUF5703" evidence="1">
    <location>
        <begin position="7"/>
        <end position="123"/>
    </location>
</feature>
<feature type="non-terminal residue" evidence="2">
    <location>
        <position position="1"/>
    </location>
</feature>
<organism evidence="2">
    <name type="scientific">marine sediment metagenome</name>
    <dbReference type="NCBI Taxonomy" id="412755"/>
    <lineage>
        <taxon>unclassified sequences</taxon>
        <taxon>metagenomes</taxon>
        <taxon>ecological metagenomes</taxon>
    </lineage>
</organism>
<name>A0A0F8ZS00_9ZZZZ</name>
<dbReference type="Gene3D" id="1.50.10.10">
    <property type="match status" value="1"/>
</dbReference>
<feature type="non-terminal residue" evidence="2">
    <location>
        <position position="447"/>
    </location>
</feature>
<protein>
    <recommendedName>
        <fullName evidence="1">DUF5703 domain-containing protein</fullName>
    </recommendedName>
</protein>
<dbReference type="Pfam" id="PF18961">
    <property type="entry name" value="DUF5703_N"/>
    <property type="match status" value="1"/>
</dbReference>
<dbReference type="AlphaFoldDB" id="A0A0F8ZS00"/>
<dbReference type="InterPro" id="IPR043757">
    <property type="entry name" value="DUF5703_N"/>
</dbReference>
<reference evidence="2" key="1">
    <citation type="journal article" date="2015" name="Nature">
        <title>Complex archaea that bridge the gap between prokaryotes and eukaryotes.</title>
        <authorList>
            <person name="Spang A."/>
            <person name="Saw J.H."/>
            <person name="Jorgensen S.L."/>
            <person name="Zaremba-Niedzwiedzka K."/>
            <person name="Martijn J."/>
            <person name="Lind A.E."/>
            <person name="van Eijk R."/>
            <person name="Schleper C."/>
            <person name="Guy L."/>
            <person name="Ettema T.J."/>
        </authorList>
    </citation>
    <scope>NUCLEOTIDE SEQUENCE</scope>
</reference>
<dbReference type="InterPro" id="IPR012341">
    <property type="entry name" value="6hp_glycosidase-like_sf"/>
</dbReference>
<dbReference type="InterPro" id="IPR008928">
    <property type="entry name" value="6-hairpin_glycosidase_sf"/>
</dbReference>
<dbReference type="GO" id="GO:0005975">
    <property type="term" value="P:carbohydrate metabolic process"/>
    <property type="evidence" value="ECO:0007669"/>
    <property type="project" value="InterPro"/>
</dbReference>
<gene>
    <name evidence="2" type="ORF">LCGC14_2660870</name>
</gene>
<dbReference type="EMBL" id="LAZR01046396">
    <property type="protein sequence ID" value="KKK96627.1"/>
    <property type="molecule type" value="Genomic_DNA"/>
</dbReference>
<accession>A0A0F8ZS00</accession>
<comment type="caution">
    <text evidence="2">The sequence shown here is derived from an EMBL/GenBank/DDBJ whole genome shotgun (WGS) entry which is preliminary data.</text>
</comment>
<evidence type="ECO:0000313" key="2">
    <source>
        <dbReference type="EMBL" id="KKK96627.1"/>
    </source>
</evidence>
<dbReference type="SUPFAM" id="SSF48208">
    <property type="entry name" value="Six-hairpin glycosidases"/>
    <property type="match status" value="1"/>
</dbReference>
<sequence length="447" mass="50804">NDHVNKYRQSAIATQRMTDFDRLVPDPLSNLTCGGLIAANGLKPAGTEKGTFNGMPTRTAALKTEKAVKLLNLTIALRMEQDKDVETWERQLAASMTQSLSSEARDKEKSLKWWSEFWQRSHITINPDAGESDTGWQVGRNYQLSRYQLAANVNGHMPTLFNGGMFACNGNPDDRGWDYCYYIAQNMRLVYWPMLKAGDFDMMRSPFEYYRERSPMQRAFAKKWWGVDGIIFPEVIDPFGFDPTGIKDDGRSALPHIRYHYTHCMDFAWMILKYAEYTESDIGSYMPFIEGIVSYYDNFYQKTYKAKSGKPLDKNGHLVIYPSDALETINGVNNSITDITGLTALAQGLLDLPSGYLTPEKRAYYKGFLKRIPPLTLKDRNGSKYLAPGKSCDPIVSGYNVEFPELYVCFPFDHFFLGRKGAGQENGIELASNTWDFGGLNTHMQKQ</sequence>
<proteinExistence type="predicted"/>
<evidence type="ECO:0000259" key="1">
    <source>
        <dbReference type="Pfam" id="PF18961"/>
    </source>
</evidence>